<dbReference type="AlphaFoldDB" id="A0A0C9VVJ1"/>
<dbReference type="Proteomes" id="UP000054279">
    <property type="component" value="Unassembled WGS sequence"/>
</dbReference>
<dbReference type="Pfam" id="PF20151">
    <property type="entry name" value="DUF6533"/>
    <property type="match status" value="1"/>
</dbReference>
<keyword evidence="3" id="KW-1185">Reference proteome</keyword>
<dbReference type="EMBL" id="KN837104">
    <property type="protein sequence ID" value="KIJ47094.1"/>
    <property type="molecule type" value="Genomic_DNA"/>
</dbReference>
<dbReference type="HOGENOM" id="CLU_1448581_0_0_1"/>
<organism evidence="2 3">
    <name type="scientific">Sphaerobolus stellatus (strain SS14)</name>
    <dbReference type="NCBI Taxonomy" id="990650"/>
    <lineage>
        <taxon>Eukaryota</taxon>
        <taxon>Fungi</taxon>
        <taxon>Dikarya</taxon>
        <taxon>Basidiomycota</taxon>
        <taxon>Agaricomycotina</taxon>
        <taxon>Agaricomycetes</taxon>
        <taxon>Phallomycetidae</taxon>
        <taxon>Geastrales</taxon>
        <taxon>Sphaerobolaceae</taxon>
        <taxon>Sphaerobolus</taxon>
    </lineage>
</organism>
<evidence type="ECO:0000313" key="2">
    <source>
        <dbReference type="EMBL" id="KIJ47094.1"/>
    </source>
</evidence>
<gene>
    <name evidence="2" type="ORF">M422DRAFT_778266</name>
</gene>
<dbReference type="InterPro" id="IPR045340">
    <property type="entry name" value="DUF6533"/>
</dbReference>
<reference evidence="2 3" key="1">
    <citation type="submission" date="2014-06" db="EMBL/GenBank/DDBJ databases">
        <title>Evolutionary Origins and Diversification of the Mycorrhizal Mutualists.</title>
        <authorList>
            <consortium name="DOE Joint Genome Institute"/>
            <consortium name="Mycorrhizal Genomics Consortium"/>
            <person name="Kohler A."/>
            <person name="Kuo A."/>
            <person name="Nagy L.G."/>
            <person name="Floudas D."/>
            <person name="Copeland A."/>
            <person name="Barry K.W."/>
            <person name="Cichocki N."/>
            <person name="Veneault-Fourrey C."/>
            <person name="LaButti K."/>
            <person name="Lindquist E.A."/>
            <person name="Lipzen A."/>
            <person name="Lundell T."/>
            <person name="Morin E."/>
            <person name="Murat C."/>
            <person name="Riley R."/>
            <person name="Ohm R."/>
            <person name="Sun H."/>
            <person name="Tunlid A."/>
            <person name="Henrissat B."/>
            <person name="Grigoriev I.V."/>
            <person name="Hibbett D.S."/>
            <person name="Martin F."/>
        </authorList>
    </citation>
    <scope>NUCLEOTIDE SEQUENCE [LARGE SCALE GENOMIC DNA]</scope>
    <source>
        <strain evidence="2 3">SS14</strain>
    </source>
</reference>
<feature type="domain" description="DUF6533" evidence="1">
    <location>
        <begin position="106"/>
        <end position="147"/>
    </location>
</feature>
<accession>A0A0C9VVJ1</accession>
<name>A0A0C9VVJ1_SPHS4</name>
<evidence type="ECO:0000313" key="3">
    <source>
        <dbReference type="Proteomes" id="UP000054279"/>
    </source>
</evidence>
<protein>
    <submittedName>
        <fullName evidence="2">Unplaced genomic scaffold SPHSTscaffold_29, whole genome shotgun sequence</fullName>
    </submittedName>
</protein>
<evidence type="ECO:0000259" key="1">
    <source>
        <dbReference type="Pfam" id="PF20151"/>
    </source>
</evidence>
<proteinExistence type="predicted"/>
<sequence>MDILSFGIAAVLSSHTSFLLAFDPVRIDIVYRSAPRSKDYTALCPDVRERYYVYELITRVGHIKVLETCWIQRRALSLDLFSNMADPNSQSLQITQAISDSQVASYAVVAALALLTYDNLLTLPDEINYIWCSHRWGIPSILYFMARSSCFVELASLIIPVNSFTLVEIYLFYDGTDAKLQQGMRCY</sequence>